<accession>A0ABD0RIE7</accession>
<dbReference type="FunFam" id="2.60.40.10:FF:002350">
    <property type="entry name" value="Immunoglobulin heavy variable 1-4"/>
    <property type="match status" value="1"/>
</dbReference>
<keyword evidence="2" id="KW-1185">Reference proteome</keyword>
<dbReference type="SUPFAM" id="SSF48726">
    <property type="entry name" value="Immunoglobulin"/>
    <property type="match status" value="1"/>
</dbReference>
<evidence type="ECO:0000313" key="2">
    <source>
        <dbReference type="Proteomes" id="UP001529510"/>
    </source>
</evidence>
<gene>
    <name evidence="1" type="ORF">M9458_006132</name>
</gene>
<dbReference type="InterPro" id="IPR036179">
    <property type="entry name" value="Ig-like_dom_sf"/>
</dbReference>
<sequence>MKSALQARSLCVVPETTVITVICAHAKVNCGWLNRVFLNRGWLYCSAQPAAPKSIFAMSQCTSDSEFLTVGCMTRGFSPADSLTFKWLDPADKELSDFVQYPAFGPEGDYTKISHMR</sequence>
<dbReference type="InterPro" id="IPR013783">
    <property type="entry name" value="Ig-like_fold"/>
</dbReference>
<reference evidence="1 2" key="1">
    <citation type="submission" date="2024-05" db="EMBL/GenBank/DDBJ databases">
        <title>Genome sequencing and assembly of Indian major carp, Cirrhinus mrigala (Hamilton, 1822).</title>
        <authorList>
            <person name="Mohindra V."/>
            <person name="Chowdhury L.M."/>
            <person name="Lal K."/>
            <person name="Jena J.K."/>
        </authorList>
    </citation>
    <scope>NUCLEOTIDE SEQUENCE [LARGE SCALE GENOMIC DNA]</scope>
    <source>
        <strain evidence="1">CM1030</strain>
        <tissue evidence="1">Blood</tissue>
    </source>
</reference>
<dbReference type="EMBL" id="JAMKFB020000003">
    <property type="protein sequence ID" value="KAL0197592.1"/>
    <property type="molecule type" value="Genomic_DNA"/>
</dbReference>
<dbReference type="Gene3D" id="2.60.40.10">
    <property type="entry name" value="Immunoglobulins"/>
    <property type="match status" value="1"/>
</dbReference>
<protein>
    <recommendedName>
        <fullName evidence="3">Ig-like domain-containing protein</fullName>
    </recommendedName>
</protein>
<comment type="caution">
    <text evidence="1">The sequence shown here is derived from an EMBL/GenBank/DDBJ whole genome shotgun (WGS) entry which is preliminary data.</text>
</comment>
<feature type="non-terminal residue" evidence="1">
    <location>
        <position position="117"/>
    </location>
</feature>
<proteinExistence type="predicted"/>
<evidence type="ECO:0008006" key="3">
    <source>
        <dbReference type="Google" id="ProtNLM"/>
    </source>
</evidence>
<organism evidence="1 2">
    <name type="scientific">Cirrhinus mrigala</name>
    <name type="common">Mrigala</name>
    <dbReference type="NCBI Taxonomy" id="683832"/>
    <lineage>
        <taxon>Eukaryota</taxon>
        <taxon>Metazoa</taxon>
        <taxon>Chordata</taxon>
        <taxon>Craniata</taxon>
        <taxon>Vertebrata</taxon>
        <taxon>Euteleostomi</taxon>
        <taxon>Actinopterygii</taxon>
        <taxon>Neopterygii</taxon>
        <taxon>Teleostei</taxon>
        <taxon>Ostariophysi</taxon>
        <taxon>Cypriniformes</taxon>
        <taxon>Cyprinidae</taxon>
        <taxon>Labeoninae</taxon>
        <taxon>Labeonini</taxon>
        <taxon>Cirrhinus</taxon>
    </lineage>
</organism>
<dbReference type="Proteomes" id="UP001529510">
    <property type="component" value="Unassembled WGS sequence"/>
</dbReference>
<name>A0ABD0RIE7_CIRMR</name>
<dbReference type="AlphaFoldDB" id="A0ABD0RIE7"/>
<evidence type="ECO:0000313" key="1">
    <source>
        <dbReference type="EMBL" id="KAL0197592.1"/>
    </source>
</evidence>